<dbReference type="Proteomes" id="UP000216361">
    <property type="component" value="Unassembled WGS sequence"/>
</dbReference>
<dbReference type="PANTHER" id="PTHR37811">
    <property type="entry name" value="BLL5343 PROTEIN"/>
    <property type="match status" value="1"/>
</dbReference>
<dbReference type="Pfam" id="PF03992">
    <property type="entry name" value="ABM"/>
    <property type="match status" value="1"/>
</dbReference>
<protein>
    <recommendedName>
        <fullName evidence="1">ABM domain-containing protein</fullName>
    </recommendedName>
</protein>
<sequence>MIFAKTPAPPYWAVIFTNQLSDDTGGYAAMADTIEELASRQPGCLGAESVRNADGTGITVSYWQTEQDMVAWKSVAAHVVAQRLGKERWYKGYVTRVAQVTRDYAHGSALEG</sequence>
<dbReference type="EMBL" id="NOXS01000033">
    <property type="protein sequence ID" value="OYQ17829.1"/>
    <property type="molecule type" value="Genomic_DNA"/>
</dbReference>
<dbReference type="Gene3D" id="3.30.70.100">
    <property type="match status" value="1"/>
</dbReference>
<gene>
    <name evidence="2" type="ORF">CHR90_12700</name>
</gene>
<evidence type="ECO:0000313" key="3">
    <source>
        <dbReference type="Proteomes" id="UP000216361"/>
    </source>
</evidence>
<reference evidence="2 3" key="1">
    <citation type="submission" date="2017-07" db="EMBL/GenBank/DDBJ databases">
        <title>Elstera cyanobacteriorum sp. nov., a novel bacterium isolated from cyanobacterial aggregates in a eutrophic lake.</title>
        <authorList>
            <person name="Cai H."/>
        </authorList>
    </citation>
    <scope>NUCLEOTIDE SEQUENCE [LARGE SCALE GENOMIC DNA]</scope>
    <source>
        <strain evidence="2 3">TH019</strain>
    </source>
</reference>
<evidence type="ECO:0000313" key="2">
    <source>
        <dbReference type="EMBL" id="OYQ17829.1"/>
    </source>
</evidence>
<accession>A0A255XLI3</accession>
<dbReference type="SUPFAM" id="SSF54909">
    <property type="entry name" value="Dimeric alpha+beta barrel"/>
    <property type="match status" value="1"/>
</dbReference>
<dbReference type="InterPro" id="IPR011008">
    <property type="entry name" value="Dimeric_a/b-barrel"/>
</dbReference>
<comment type="caution">
    <text evidence="2">The sequence shown here is derived from an EMBL/GenBank/DDBJ whole genome shotgun (WGS) entry which is preliminary data.</text>
</comment>
<evidence type="ECO:0000259" key="1">
    <source>
        <dbReference type="Pfam" id="PF03992"/>
    </source>
</evidence>
<dbReference type="AlphaFoldDB" id="A0A255XLI3"/>
<proteinExistence type="predicted"/>
<dbReference type="PANTHER" id="PTHR37811:SF2">
    <property type="entry name" value="ABM DOMAIN-CONTAINING PROTEIN"/>
    <property type="match status" value="1"/>
</dbReference>
<organism evidence="2 3">
    <name type="scientific">Elstera cyanobacteriorum</name>
    <dbReference type="NCBI Taxonomy" id="2022747"/>
    <lineage>
        <taxon>Bacteria</taxon>
        <taxon>Pseudomonadati</taxon>
        <taxon>Pseudomonadota</taxon>
        <taxon>Alphaproteobacteria</taxon>
        <taxon>Rhodospirillales</taxon>
        <taxon>Rhodospirillaceae</taxon>
        <taxon>Elstera</taxon>
    </lineage>
</organism>
<feature type="domain" description="ABM" evidence="1">
    <location>
        <begin position="31"/>
        <end position="82"/>
    </location>
</feature>
<dbReference type="InterPro" id="IPR007138">
    <property type="entry name" value="ABM_dom"/>
</dbReference>
<name>A0A255XLI3_9PROT</name>
<dbReference type="InterPro" id="IPR052936">
    <property type="entry name" value="Jasmonate_Hydroxylase-like"/>
</dbReference>
<dbReference type="RefSeq" id="WP_094409391.1">
    <property type="nucleotide sequence ID" value="NZ_BMJZ01000002.1"/>
</dbReference>
<dbReference type="OrthoDB" id="9797060at2"/>
<keyword evidence="3" id="KW-1185">Reference proteome</keyword>